<evidence type="ECO:0000256" key="1">
    <source>
        <dbReference type="SAM" id="SignalP"/>
    </source>
</evidence>
<protein>
    <submittedName>
        <fullName evidence="3">Endonuclease/Exonuclease/phosphatase family protein</fullName>
    </submittedName>
</protein>
<keyword evidence="3" id="KW-0378">Hydrolase</keyword>
<keyword evidence="3" id="KW-0255">Endonuclease</keyword>
<keyword evidence="4" id="KW-1185">Reference proteome</keyword>
<feature type="domain" description="Endonuclease/exonuclease/phosphatase" evidence="2">
    <location>
        <begin position="29"/>
        <end position="341"/>
    </location>
</feature>
<feature type="chain" id="PRO_5010559330" evidence="1">
    <location>
        <begin position="22"/>
        <end position="350"/>
    </location>
</feature>
<proteinExistence type="predicted"/>
<dbReference type="RefSeq" id="WP_139366960.1">
    <property type="nucleotide sequence ID" value="NZ_FUWH01000002.1"/>
</dbReference>
<accession>A0A1T4KMG3</accession>
<dbReference type="PANTHER" id="PTHR42834:SF1">
    <property type="entry name" value="ENDONUCLEASE_EXONUCLEASE_PHOSPHATASE FAMILY PROTEIN (AFU_ORTHOLOGUE AFUA_3G09210)"/>
    <property type="match status" value="1"/>
</dbReference>
<dbReference type="InterPro" id="IPR005135">
    <property type="entry name" value="Endo/exonuclease/phosphatase"/>
</dbReference>
<dbReference type="Gene3D" id="3.60.10.10">
    <property type="entry name" value="Endonuclease/exonuclease/phosphatase"/>
    <property type="match status" value="1"/>
</dbReference>
<dbReference type="GO" id="GO:0004527">
    <property type="term" value="F:exonuclease activity"/>
    <property type="evidence" value="ECO:0007669"/>
    <property type="project" value="UniProtKB-KW"/>
</dbReference>
<dbReference type="PANTHER" id="PTHR42834">
    <property type="entry name" value="ENDONUCLEASE/EXONUCLEASE/PHOSPHATASE FAMILY PROTEIN (AFU_ORTHOLOGUE AFUA_3G09210)"/>
    <property type="match status" value="1"/>
</dbReference>
<dbReference type="GO" id="GO:0004519">
    <property type="term" value="F:endonuclease activity"/>
    <property type="evidence" value="ECO:0007669"/>
    <property type="project" value="UniProtKB-KW"/>
</dbReference>
<dbReference type="STRING" id="413434.SAMN04488132_1029"/>
<evidence type="ECO:0000313" key="3">
    <source>
        <dbReference type="EMBL" id="SJZ43568.1"/>
    </source>
</evidence>
<gene>
    <name evidence="3" type="ORF">SAMN04488132_1029</name>
</gene>
<dbReference type="InterPro" id="IPR036691">
    <property type="entry name" value="Endo/exonu/phosph_ase_sf"/>
</dbReference>
<dbReference type="OrthoDB" id="9802724at2"/>
<feature type="signal peptide" evidence="1">
    <location>
        <begin position="1"/>
        <end position="21"/>
    </location>
</feature>
<organism evidence="3 4">
    <name type="scientific">Sediminibacterium ginsengisoli</name>
    <dbReference type="NCBI Taxonomy" id="413434"/>
    <lineage>
        <taxon>Bacteria</taxon>
        <taxon>Pseudomonadati</taxon>
        <taxon>Bacteroidota</taxon>
        <taxon>Chitinophagia</taxon>
        <taxon>Chitinophagales</taxon>
        <taxon>Chitinophagaceae</taxon>
        <taxon>Sediminibacterium</taxon>
    </lineage>
</organism>
<dbReference type="EMBL" id="FUWH01000002">
    <property type="protein sequence ID" value="SJZ43568.1"/>
    <property type="molecule type" value="Genomic_DNA"/>
</dbReference>
<reference evidence="3 4" key="1">
    <citation type="submission" date="2017-02" db="EMBL/GenBank/DDBJ databases">
        <authorList>
            <person name="Peterson S.W."/>
        </authorList>
    </citation>
    <scope>NUCLEOTIDE SEQUENCE [LARGE SCALE GENOMIC DNA]</scope>
    <source>
        <strain evidence="3 4">DSM 22335</strain>
    </source>
</reference>
<evidence type="ECO:0000259" key="2">
    <source>
        <dbReference type="Pfam" id="PF19580"/>
    </source>
</evidence>
<dbReference type="Proteomes" id="UP000190888">
    <property type="component" value="Unassembled WGS sequence"/>
</dbReference>
<dbReference type="AlphaFoldDB" id="A0A1T4KMG3"/>
<keyword evidence="3" id="KW-0269">Exonuclease</keyword>
<evidence type="ECO:0000313" key="4">
    <source>
        <dbReference type="Proteomes" id="UP000190888"/>
    </source>
</evidence>
<dbReference type="Pfam" id="PF19580">
    <property type="entry name" value="Exo_endo_phos_3"/>
    <property type="match status" value="1"/>
</dbReference>
<dbReference type="SUPFAM" id="SSF56219">
    <property type="entry name" value="DNase I-like"/>
    <property type="match status" value="1"/>
</dbReference>
<name>A0A1T4KMG3_9BACT</name>
<sequence>MVRISFLYWLLSVPVFMCAQANRFKVRVIAFYNLENLYDTTDNPVVNDDDFTPAGNKRYTSRVYSDKLEKLASVISRIGTESSEAGAVIIGVAEIENDTVLLDLCNQPLLRQRQYRFVHYDSKDIRGVDVGLLYQPAYFIPIESEPLFVPLPGKSKSAAYTRDILYVRGLLDGEEVHIYVNHWPSRRGGEERTSIAREAAAAVCRSHIERICLADTAAKIIVMGDLNDDPYNSSITKTLKARGKRSDLRAGDLFNPWDSLYRKGIGTLAHHDNWGLFDQIILSQSWLNAPEGFFYYRNHIFMRPYMMENAGRYKGYPMRTWDGDNYRGGYSDHFPTYITLLKPSGKGSVP</sequence>
<keyword evidence="1" id="KW-0732">Signal</keyword>
<keyword evidence="3" id="KW-0540">Nuclease</keyword>